<reference evidence="2 3" key="1">
    <citation type="journal article" date="2021" name="Environ. Microbiol.">
        <title>Gene family expansions and transcriptome signatures uncover fungal adaptations to wood decay.</title>
        <authorList>
            <person name="Hage H."/>
            <person name="Miyauchi S."/>
            <person name="Viragh M."/>
            <person name="Drula E."/>
            <person name="Min B."/>
            <person name="Chaduli D."/>
            <person name="Navarro D."/>
            <person name="Favel A."/>
            <person name="Norest M."/>
            <person name="Lesage-Meessen L."/>
            <person name="Balint B."/>
            <person name="Merenyi Z."/>
            <person name="de Eugenio L."/>
            <person name="Morin E."/>
            <person name="Martinez A.T."/>
            <person name="Baldrian P."/>
            <person name="Stursova M."/>
            <person name="Martinez M.J."/>
            <person name="Novotny C."/>
            <person name="Magnuson J.K."/>
            <person name="Spatafora J.W."/>
            <person name="Maurice S."/>
            <person name="Pangilinan J."/>
            <person name="Andreopoulos W."/>
            <person name="LaButti K."/>
            <person name="Hundley H."/>
            <person name="Na H."/>
            <person name="Kuo A."/>
            <person name="Barry K."/>
            <person name="Lipzen A."/>
            <person name="Henrissat B."/>
            <person name="Riley R."/>
            <person name="Ahrendt S."/>
            <person name="Nagy L.G."/>
            <person name="Grigoriev I.V."/>
            <person name="Martin F."/>
            <person name="Rosso M.N."/>
        </authorList>
    </citation>
    <scope>NUCLEOTIDE SEQUENCE [LARGE SCALE GENOMIC DNA]</scope>
    <source>
        <strain evidence="2 3">CIRM-BRFM 1785</strain>
    </source>
</reference>
<feature type="compositionally biased region" description="Acidic residues" evidence="1">
    <location>
        <begin position="466"/>
        <end position="485"/>
    </location>
</feature>
<dbReference type="RefSeq" id="XP_047777295.1">
    <property type="nucleotide sequence ID" value="XM_047928337.1"/>
</dbReference>
<evidence type="ECO:0000313" key="2">
    <source>
        <dbReference type="EMBL" id="KAH9834809.1"/>
    </source>
</evidence>
<feature type="compositionally biased region" description="Basic and acidic residues" evidence="1">
    <location>
        <begin position="119"/>
        <end position="129"/>
    </location>
</feature>
<dbReference type="Proteomes" id="UP000814176">
    <property type="component" value="Unassembled WGS sequence"/>
</dbReference>
<protein>
    <recommendedName>
        <fullName evidence="4">TIGR02453 family protein</fullName>
    </recommendedName>
</protein>
<feature type="compositionally biased region" description="Polar residues" evidence="1">
    <location>
        <begin position="7"/>
        <end position="20"/>
    </location>
</feature>
<feature type="compositionally biased region" description="Acidic residues" evidence="1">
    <location>
        <begin position="89"/>
        <end position="98"/>
    </location>
</feature>
<dbReference type="Pfam" id="PF09365">
    <property type="entry name" value="DUF2461"/>
    <property type="match status" value="1"/>
</dbReference>
<dbReference type="PANTHER" id="PTHR36452">
    <property type="entry name" value="CHROMOSOME 12, WHOLE GENOME SHOTGUN SEQUENCE"/>
    <property type="match status" value="1"/>
</dbReference>
<feature type="compositionally biased region" description="Low complexity" evidence="1">
    <location>
        <begin position="21"/>
        <end position="33"/>
    </location>
</feature>
<sequence length="485" mass="53282">MRGRSRTGPTTAKATRSSTRGAAPPGGEAVPAKTGRKGGNRGSGGARTKGKGRASDPEERGHAGGAGDDGSDGEDGEEAEVEAALNSDALDEEEDEEPAGPKRKRASVSEARKKRRRVSDRSYRYKHEEDGSEPSLDSDALDDDEDVGVKRKKRASVAKAAPKKSSPEKKASPKKASPRKKRNQEESEDEDDGLDLKDGQEVVGVVVQAPKKGRVPPGQISKNTLNFLSELKKPECNDREWFKLHEPVYRLAEKEWKDFVDAFTPLLVEVDTQIPHLPPKDVIHRIYRDVRFSNDKTPYKTGLSASFSRSGRKGIFAHYHIASESLRAREAFIPGGESLIAAGAWQPGKNELATIRNNILRSPRRLRNIISEPEFVRYFGEARPDAKGGRSNIFGREDELKNAPKGVAKDHPDIDLLKCRSFAVVHHFLDSEVVAPDFKEALCKVVKIVKPFVHCLNDMMSIQDGDSSDDNDDGEEGDDGGDDDE</sequence>
<gene>
    <name evidence="2" type="ORF">C8Q71DRAFT_871580</name>
</gene>
<feature type="compositionally biased region" description="Basic and acidic residues" evidence="1">
    <location>
        <begin position="53"/>
        <end position="62"/>
    </location>
</feature>
<feature type="region of interest" description="Disordered" evidence="1">
    <location>
        <begin position="463"/>
        <end position="485"/>
    </location>
</feature>
<dbReference type="GeneID" id="72009069"/>
<dbReference type="InterPro" id="IPR012808">
    <property type="entry name" value="CHP02453"/>
</dbReference>
<evidence type="ECO:0000313" key="3">
    <source>
        <dbReference type="Proteomes" id="UP000814176"/>
    </source>
</evidence>
<evidence type="ECO:0008006" key="4">
    <source>
        <dbReference type="Google" id="ProtNLM"/>
    </source>
</evidence>
<feature type="compositionally biased region" description="Basic residues" evidence="1">
    <location>
        <begin position="172"/>
        <end position="182"/>
    </location>
</feature>
<comment type="caution">
    <text evidence="2">The sequence shown here is derived from an EMBL/GenBank/DDBJ whole genome shotgun (WGS) entry which is preliminary data.</text>
</comment>
<dbReference type="EMBL" id="JADCUA010000014">
    <property type="protein sequence ID" value="KAH9834809.1"/>
    <property type="molecule type" value="Genomic_DNA"/>
</dbReference>
<feature type="compositionally biased region" description="Acidic residues" evidence="1">
    <location>
        <begin position="69"/>
        <end position="81"/>
    </location>
</feature>
<dbReference type="PANTHER" id="PTHR36452:SF1">
    <property type="entry name" value="DUF2461 DOMAIN-CONTAINING PROTEIN"/>
    <property type="match status" value="1"/>
</dbReference>
<keyword evidence="3" id="KW-1185">Reference proteome</keyword>
<feature type="region of interest" description="Disordered" evidence="1">
    <location>
        <begin position="1"/>
        <end position="199"/>
    </location>
</feature>
<feature type="compositionally biased region" description="Basic residues" evidence="1">
    <location>
        <begin position="101"/>
        <end position="118"/>
    </location>
</feature>
<proteinExistence type="predicted"/>
<organism evidence="2 3">
    <name type="scientific">Rhodofomes roseus</name>
    <dbReference type="NCBI Taxonomy" id="34475"/>
    <lineage>
        <taxon>Eukaryota</taxon>
        <taxon>Fungi</taxon>
        <taxon>Dikarya</taxon>
        <taxon>Basidiomycota</taxon>
        <taxon>Agaricomycotina</taxon>
        <taxon>Agaricomycetes</taxon>
        <taxon>Polyporales</taxon>
        <taxon>Rhodofomes</taxon>
    </lineage>
</organism>
<name>A0ABQ8KBX0_9APHY</name>
<accession>A0ABQ8KBX0</accession>
<evidence type="ECO:0000256" key="1">
    <source>
        <dbReference type="SAM" id="MobiDB-lite"/>
    </source>
</evidence>
<dbReference type="NCBIfam" id="TIGR02453">
    <property type="entry name" value="TIGR02453 family protein"/>
    <property type="match status" value="1"/>
</dbReference>